<dbReference type="PANTHER" id="PTHR30560:SF3">
    <property type="entry name" value="TRIGGER FACTOR-LIKE PROTEIN TIG, CHLOROPLASTIC"/>
    <property type="match status" value="1"/>
</dbReference>
<sequence length="448" mass="51561">MEITLDKKSTTEGLIKIRLTEGDYQPHVEEKVKDYARKANIKGFRAGKVPSGVIKKMFGKSILVDEINHLLSHKLSDYIKENNLKILGEPLPDQEKAMGIDWDSQKDFEFEYQIGMVEDFSYDLSSKVKVKAYRIESDKKVIDETLADLKKRFGKVSYPETSAAEDNLFGELRGEDGTVKREHAFIAVEKVDKKEQKKFIGIKKDDEIEFEINKAFTDADQIAQVLGISEEEAKNEKGKYVLKVATISRTEPAEINQELFDRVFGKDVVKTEEEFMNKIRETIAENYKRETDHFLEHYIEDYFLDNTKINLPDGFLKTWLKATSKGEVTDSVLDKEFSGYVRGLKWDLIKTKIADDNKISVEAEEVKNKAKDLIVAQFGGPAIAQQLGDKLDSIADNYLSNENGQNFMRLYNQLKNEKIVQYIKEHITIDEKKVSVDEFKKIVEEHKH</sequence>
<gene>
    <name evidence="2" type="ORF">KK083_23765</name>
</gene>
<dbReference type="GO" id="GO:0043335">
    <property type="term" value="P:protein unfolding"/>
    <property type="evidence" value="ECO:0007669"/>
    <property type="project" value="TreeGrafter"/>
</dbReference>
<organism evidence="2 3">
    <name type="scientific">Chryseosolibacter histidini</name>
    <dbReference type="NCBI Taxonomy" id="2782349"/>
    <lineage>
        <taxon>Bacteria</taxon>
        <taxon>Pseudomonadati</taxon>
        <taxon>Bacteroidota</taxon>
        <taxon>Cytophagia</taxon>
        <taxon>Cytophagales</taxon>
        <taxon>Chryseotaleaceae</taxon>
        <taxon>Chryseosolibacter</taxon>
    </lineage>
</organism>
<accession>A0AAP2GLA5</accession>
<evidence type="ECO:0000313" key="3">
    <source>
        <dbReference type="Proteomes" id="UP001319200"/>
    </source>
</evidence>
<keyword evidence="3" id="KW-1185">Reference proteome</keyword>
<reference evidence="2 3" key="1">
    <citation type="submission" date="2021-05" db="EMBL/GenBank/DDBJ databases">
        <title>A Polyphasic approach of four new species of the genus Ohtaekwangia: Ohtaekwangia histidinii sp. nov., Ohtaekwangia cretensis sp. nov., Ohtaekwangia indiensis sp. nov., Ohtaekwangia reichenbachii sp. nov. from diverse environment.</title>
        <authorList>
            <person name="Octaviana S."/>
        </authorList>
    </citation>
    <scope>NUCLEOTIDE SEQUENCE [LARGE SCALE GENOMIC DNA]</scope>
    <source>
        <strain evidence="2 3">PWU4</strain>
    </source>
</reference>
<protein>
    <submittedName>
        <fullName evidence="2">Trigger factor</fullName>
    </submittedName>
</protein>
<dbReference type="Gene3D" id="1.10.3120.10">
    <property type="entry name" value="Trigger factor, C-terminal domain"/>
    <property type="match status" value="1"/>
</dbReference>
<dbReference type="SUPFAM" id="SSF102735">
    <property type="entry name" value="Trigger factor ribosome-binding domain"/>
    <property type="match status" value="1"/>
</dbReference>
<dbReference type="InterPro" id="IPR005215">
    <property type="entry name" value="Trig_fac"/>
</dbReference>
<dbReference type="SUPFAM" id="SSF109998">
    <property type="entry name" value="Triger factor/SurA peptide-binding domain-like"/>
    <property type="match status" value="1"/>
</dbReference>
<proteinExistence type="predicted"/>
<dbReference type="InterPro" id="IPR037041">
    <property type="entry name" value="Trigger_fac_C_sf"/>
</dbReference>
<dbReference type="InterPro" id="IPR036611">
    <property type="entry name" value="Trigger_fac_ribosome-bd_sf"/>
</dbReference>
<name>A0AAP2GLA5_9BACT</name>
<dbReference type="EMBL" id="JAHESF010000032">
    <property type="protein sequence ID" value="MBT1699924.1"/>
    <property type="molecule type" value="Genomic_DNA"/>
</dbReference>
<dbReference type="GO" id="GO:0043022">
    <property type="term" value="F:ribosome binding"/>
    <property type="evidence" value="ECO:0007669"/>
    <property type="project" value="TreeGrafter"/>
</dbReference>
<dbReference type="GO" id="GO:0044183">
    <property type="term" value="F:protein folding chaperone"/>
    <property type="evidence" value="ECO:0007669"/>
    <property type="project" value="TreeGrafter"/>
</dbReference>
<dbReference type="Proteomes" id="UP001319200">
    <property type="component" value="Unassembled WGS sequence"/>
</dbReference>
<dbReference type="GO" id="GO:0003755">
    <property type="term" value="F:peptidyl-prolyl cis-trans isomerase activity"/>
    <property type="evidence" value="ECO:0007669"/>
    <property type="project" value="TreeGrafter"/>
</dbReference>
<dbReference type="Gene3D" id="3.30.70.1050">
    <property type="entry name" value="Trigger factor ribosome-binding domain"/>
    <property type="match status" value="1"/>
</dbReference>
<dbReference type="GO" id="GO:0051083">
    <property type="term" value="P:'de novo' cotranslational protein folding"/>
    <property type="evidence" value="ECO:0007669"/>
    <property type="project" value="TreeGrafter"/>
</dbReference>
<feature type="domain" description="Trigger factor ribosome-binding bacterial" evidence="1">
    <location>
        <begin position="1"/>
        <end position="148"/>
    </location>
</feature>
<dbReference type="PANTHER" id="PTHR30560">
    <property type="entry name" value="TRIGGER FACTOR CHAPERONE AND PEPTIDYL-PROLYL CIS/TRANS ISOMERASE"/>
    <property type="match status" value="1"/>
</dbReference>
<comment type="caution">
    <text evidence="2">The sequence shown here is derived from an EMBL/GenBank/DDBJ whole genome shotgun (WGS) entry which is preliminary data.</text>
</comment>
<dbReference type="Pfam" id="PF05697">
    <property type="entry name" value="Trigger_N"/>
    <property type="match status" value="1"/>
</dbReference>
<dbReference type="GO" id="GO:0015031">
    <property type="term" value="P:protein transport"/>
    <property type="evidence" value="ECO:0007669"/>
    <property type="project" value="InterPro"/>
</dbReference>
<evidence type="ECO:0000259" key="1">
    <source>
        <dbReference type="Pfam" id="PF05697"/>
    </source>
</evidence>
<dbReference type="InterPro" id="IPR008881">
    <property type="entry name" value="Trigger_fac_ribosome-bd_bac"/>
</dbReference>
<evidence type="ECO:0000313" key="2">
    <source>
        <dbReference type="EMBL" id="MBT1699924.1"/>
    </source>
</evidence>
<dbReference type="AlphaFoldDB" id="A0AAP2GLA5"/>
<dbReference type="InterPro" id="IPR027304">
    <property type="entry name" value="Trigger_fact/SurA_dom_sf"/>
</dbReference>
<dbReference type="RefSeq" id="WP_254168181.1">
    <property type="nucleotide sequence ID" value="NZ_JAHESF010000032.1"/>
</dbReference>